<feature type="compositionally biased region" description="Polar residues" evidence="1">
    <location>
        <begin position="52"/>
        <end position="94"/>
    </location>
</feature>
<accession>A0A927N2G4</accession>
<evidence type="ECO:0000313" key="2">
    <source>
        <dbReference type="EMBL" id="MBE1610844.1"/>
    </source>
</evidence>
<gene>
    <name evidence="2" type="ORF">HEB94_007692</name>
</gene>
<name>A0A927N2G4_9ACTN</name>
<dbReference type="EMBL" id="JADBEM010000001">
    <property type="protein sequence ID" value="MBE1610844.1"/>
    <property type="molecule type" value="Genomic_DNA"/>
</dbReference>
<keyword evidence="3" id="KW-1185">Reference proteome</keyword>
<feature type="region of interest" description="Disordered" evidence="1">
    <location>
        <begin position="33"/>
        <end position="94"/>
    </location>
</feature>
<dbReference type="AlphaFoldDB" id="A0A927N2G4"/>
<sequence>MFELRDKLVERLADVNTPRPMATWTVFVIADPRRATRQRGSDVDGARPGASSPRTAATNRTSPRTPPQAATGTTAITSFSITPPSVSATTDTRP</sequence>
<proteinExistence type="predicted"/>
<comment type="caution">
    <text evidence="2">The sequence shown here is derived from an EMBL/GenBank/DDBJ whole genome shotgun (WGS) entry which is preliminary data.</text>
</comment>
<reference evidence="2" key="1">
    <citation type="submission" date="2020-10" db="EMBL/GenBank/DDBJ databases">
        <title>Sequencing the genomes of 1000 actinobacteria strains.</title>
        <authorList>
            <person name="Klenk H.-P."/>
        </authorList>
    </citation>
    <scope>NUCLEOTIDE SEQUENCE</scope>
    <source>
        <strain evidence="2">DSM 45354</strain>
    </source>
</reference>
<dbReference type="Proteomes" id="UP000638648">
    <property type="component" value="Unassembled WGS sequence"/>
</dbReference>
<feature type="compositionally biased region" description="Basic and acidic residues" evidence="1">
    <location>
        <begin position="33"/>
        <end position="45"/>
    </location>
</feature>
<evidence type="ECO:0000256" key="1">
    <source>
        <dbReference type="SAM" id="MobiDB-lite"/>
    </source>
</evidence>
<evidence type="ECO:0000313" key="3">
    <source>
        <dbReference type="Proteomes" id="UP000638648"/>
    </source>
</evidence>
<protein>
    <submittedName>
        <fullName evidence="2">Uncharacterized protein</fullName>
    </submittedName>
</protein>
<organism evidence="2 3">
    <name type="scientific">Actinopolymorpha pittospori</name>
    <dbReference type="NCBI Taxonomy" id="648752"/>
    <lineage>
        <taxon>Bacteria</taxon>
        <taxon>Bacillati</taxon>
        <taxon>Actinomycetota</taxon>
        <taxon>Actinomycetes</taxon>
        <taxon>Propionibacteriales</taxon>
        <taxon>Actinopolymorphaceae</taxon>
        <taxon>Actinopolymorpha</taxon>
    </lineage>
</organism>